<dbReference type="InterPro" id="IPR003477">
    <property type="entry name" value="PemK-like"/>
</dbReference>
<comment type="similarity">
    <text evidence="1">Belongs to the PemK/MazF family.</text>
</comment>
<dbReference type="InterPro" id="IPR011067">
    <property type="entry name" value="Plasmid_toxin/cell-grow_inhib"/>
</dbReference>
<name>A0ABW4RNI4_9BACL</name>
<keyword evidence="4" id="KW-1185">Reference proteome</keyword>
<evidence type="ECO:0000313" key="3">
    <source>
        <dbReference type="EMBL" id="MFD1887043.1"/>
    </source>
</evidence>
<comment type="caution">
    <text evidence="3">The sequence shown here is derived from an EMBL/GenBank/DDBJ whole genome shotgun (WGS) entry which is preliminary data.</text>
</comment>
<evidence type="ECO:0000256" key="1">
    <source>
        <dbReference type="ARBA" id="ARBA00007521"/>
    </source>
</evidence>
<evidence type="ECO:0000313" key="4">
    <source>
        <dbReference type="Proteomes" id="UP001597233"/>
    </source>
</evidence>
<dbReference type="SUPFAM" id="SSF50118">
    <property type="entry name" value="Cell growth inhibitor/plasmid maintenance toxic component"/>
    <property type="match status" value="1"/>
</dbReference>
<gene>
    <name evidence="3" type="ORF">ACFSC9_16245</name>
</gene>
<dbReference type="RefSeq" id="WP_347327270.1">
    <property type="nucleotide sequence ID" value="NZ_JBCGUH010000023.1"/>
</dbReference>
<dbReference type="PANTHER" id="PTHR33988">
    <property type="entry name" value="ENDORIBONUCLEASE MAZF-RELATED"/>
    <property type="match status" value="1"/>
</dbReference>
<dbReference type="Pfam" id="PF02452">
    <property type="entry name" value="PemK_toxin"/>
    <property type="match status" value="1"/>
</dbReference>
<keyword evidence="2" id="KW-1277">Toxin-antitoxin system</keyword>
<proteinExistence type="inferred from homology"/>
<dbReference type="EMBL" id="JBHUEH010000023">
    <property type="protein sequence ID" value="MFD1887043.1"/>
    <property type="molecule type" value="Genomic_DNA"/>
</dbReference>
<sequence>MVNVERGHIIYLDFDPAAGHEQQKRRPALIISDGYIDPVNNHFAMVVPITNRERDNPFHVKVPNDIFLNNGKLLTGVALTEQAKSLDLNGRNAQVVGAIDLESIFFKTVISYVRSILA</sequence>
<dbReference type="Gene3D" id="2.30.30.110">
    <property type="match status" value="1"/>
</dbReference>
<reference evidence="4" key="1">
    <citation type="journal article" date="2019" name="Int. J. Syst. Evol. Microbiol.">
        <title>The Global Catalogue of Microorganisms (GCM) 10K type strain sequencing project: providing services to taxonomists for standard genome sequencing and annotation.</title>
        <authorList>
            <consortium name="The Broad Institute Genomics Platform"/>
            <consortium name="The Broad Institute Genome Sequencing Center for Infectious Disease"/>
            <person name="Wu L."/>
            <person name="Ma J."/>
        </authorList>
    </citation>
    <scope>NUCLEOTIDE SEQUENCE [LARGE SCALE GENOMIC DNA]</scope>
    <source>
        <strain evidence="4">CCUG 54950</strain>
    </source>
</reference>
<organism evidence="3 4">
    <name type="scientific">Paenibacillus wenxiniae</name>
    <dbReference type="NCBI Taxonomy" id="1636843"/>
    <lineage>
        <taxon>Bacteria</taxon>
        <taxon>Bacillati</taxon>
        <taxon>Bacillota</taxon>
        <taxon>Bacilli</taxon>
        <taxon>Bacillales</taxon>
        <taxon>Paenibacillaceae</taxon>
        <taxon>Paenibacillus</taxon>
    </lineage>
</organism>
<dbReference type="Proteomes" id="UP001597233">
    <property type="component" value="Unassembled WGS sequence"/>
</dbReference>
<evidence type="ECO:0000256" key="2">
    <source>
        <dbReference type="ARBA" id="ARBA00022649"/>
    </source>
</evidence>
<accession>A0ABW4RNI4</accession>
<protein>
    <submittedName>
        <fullName evidence="3">Type II toxin-antitoxin system PemK/MazF family toxin</fullName>
    </submittedName>
</protein>
<dbReference type="PANTHER" id="PTHR33988:SF3">
    <property type="entry name" value="ENDORIBONUCLEASE TOXIN CHPB-RELATED"/>
    <property type="match status" value="1"/>
</dbReference>